<feature type="compositionally biased region" description="Polar residues" evidence="1">
    <location>
        <begin position="130"/>
        <end position="140"/>
    </location>
</feature>
<organism evidence="3 4">
    <name type="scientific">Clostridium vincentii</name>
    <dbReference type="NCBI Taxonomy" id="52704"/>
    <lineage>
        <taxon>Bacteria</taxon>
        <taxon>Bacillati</taxon>
        <taxon>Bacillota</taxon>
        <taxon>Clostridia</taxon>
        <taxon>Eubacteriales</taxon>
        <taxon>Clostridiaceae</taxon>
        <taxon>Clostridium</taxon>
    </lineage>
</organism>
<proteinExistence type="predicted"/>
<evidence type="ECO:0000313" key="3">
    <source>
        <dbReference type="EMBL" id="PRR81234.1"/>
    </source>
</evidence>
<dbReference type="AlphaFoldDB" id="A0A2T0BBH6"/>
<evidence type="ECO:0000256" key="1">
    <source>
        <dbReference type="SAM" id="MobiDB-lite"/>
    </source>
</evidence>
<protein>
    <recommendedName>
        <fullName evidence="2">Phage replisome organiser N-terminal domain-containing protein</fullName>
    </recommendedName>
</protein>
<name>A0A2T0BBH6_9CLOT</name>
<dbReference type="Proteomes" id="UP000239471">
    <property type="component" value="Unassembled WGS sequence"/>
</dbReference>
<reference evidence="3 4" key="1">
    <citation type="submission" date="2018-03" db="EMBL/GenBank/DDBJ databases">
        <title>Genome sequence of Clostridium vincentii DSM 10228.</title>
        <authorList>
            <person name="Poehlein A."/>
            <person name="Daniel R."/>
        </authorList>
    </citation>
    <scope>NUCLEOTIDE SEQUENCE [LARGE SCALE GENOMIC DNA]</scope>
    <source>
        <strain evidence="3 4">DSM 10228</strain>
    </source>
</reference>
<accession>A0A2T0BBH6</accession>
<evidence type="ECO:0000313" key="4">
    <source>
        <dbReference type="Proteomes" id="UP000239471"/>
    </source>
</evidence>
<dbReference type="EMBL" id="PVXQ01000033">
    <property type="protein sequence ID" value="PRR81234.1"/>
    <property type="molecule type" value="Genomic_DNA"/>
</dbReference>
<dbReference type="OrthoDB" id="3199595at2"/>
<keyword evidence="4" id="KW-1185">Reference proteome</keyword>
<comment type="caution">
    <text evidence="3">The sequence shown here is derived from an EMBL/GenBank/DDBJ whole genome shotgun (WGS) entry which is preliminary data.</text>
</comment>
<sequence length="216" mass="25439">MRERKVVKIRIDMYDNIKLKIIDTRPERDLIQYIWSRLINLAGKVNQEGDIYMSKNMPYTIETLAIEFNRDIRQIKLALDTFIELEMIELNEVNVYSVKNFAKHQNIKVQEKTGQNETEVVNPEAKDNLDSTSSSKINNMSKDKPNNKVKEKIPIPLETKKNMMIDKKKKKEKIYDFTDEKDVKDVQGNDMVDFQDYDKERPLAKGETLVASWSFR</sequence>
<feature type="domain" description="Phage replisome organiser N-terminal" evidence="2">
    <location>
        <begin position="7"/>
        <end position="120"/>
    </location>
</feature>
<evidence type="ECO:0000259" key="2">
    <source>
        <dbReference type="Pfam" id="PF09681"/>
    </source>
</evidence>
<dbReference type="NCBIfam" id="TIGR01714">
    <property type="entry name" value="phage_rep_org_N"/>
    <property type="match status" value="1"/>
</dbReference>
<dbReference type="Pfam" id="PF09681">
    <property type="entry name" value="Phage_rep_org_N"/>
    <property type="match status" value="1"/>
</dbReference>
<dbReference type="InterPro" id="IPR010056">
    <property type="entry name" value="Phage_rep_org__N"/>
</dbReference>
<feature type="region of interest" description="Disordered" evidence="1">
    <location>
        <begin position="112"/>
        <end position="148"/>
    </location>
</feature>
<gene>
    <name evidence="3" type="ORF">CLVI_26460</name>
</gene>
<dbReference type="RefSeq" id="WP_106060566.1">
    <property type="nucleotide sequence ID" value="NZ_PVXQ01000033.1"/>
</dbReference>